<dbReference type="SUPFAM" id="SSF53474">
    <property type="entry name" value="alpha/beta-Hydrolases"/>
    <property type="match status" value="1"/>
</dbReference>
<dbReference type="InterPro" id="IPR053145">
    <property type="entry name" value="AB_hydrolase_Est10"/>
</dbReference>
<dbReference type="EMBL" id="JAIUJR010000002">
    <property type="protein sequence ID" value="MCA0132070.1"/>
    <property type="molecule type" value="Genomic_DNA"/>
</dbReference>
<accession>A0ABS7XPY5</accession>
<keyword evidence="3" id="KW-0378">Hydrolase</keyword>
<feature type="domain" description="Serine aminopeptidase S33" evidence="2">
    <location>
        <begin position="76"/>
        <end position="276"/>
    </location>
</feature>
<dbReference type="InterPro" id="IPR029058">
    <property type="entry name" value="AB_hydrolase_fold"/>
</dbReference>
<evidence type="ECO:0000313" key="3">
    <source>
        <dbReference type="EMBL" id="MCA0132070.1"/>
    </source>
</evidence>
<keyword evidence="4" id="KW-1185">Reference proteome</keyword>
<feature type="signal peptide" evidence="1">
    <location>
        <begin position="1"/>
        <end position="20"/>
    </location>
</feature>
<protein>
    <submittedName>
        <fullName evidence="3">Alpha/beta hydrolase</fullName>
    </submittedName>
</protein>
<dbReference type="GO" id="GO:0016787">
    <property type="term" value="F:hydrolase activity"/>
    <property type="evidence" value="ECO:0007669"/>
    <property type="project" value="UniProtKB-KW"/>
</dbReference>
<dbReference type="PANTHER" id="PTHR43265:SF1">
    <property type="entry name" value="ESTERASE ESTD"/>
    <property type="match status" value="1"/>
</dbReference>
<proteinExistence type="predicted"/>
<dbReference type="Pfam" id="PF12146">
    <property type="entry name" value="Hydrolase_4"/>
    <property type="match status" value="1"/>
</dbReference>
<keyword evidence="1" id="KW-0732">Signal</keyword>
<evidence type="ECO:0000259" key="2">
    <source>
        <dbReference type="Pfam" id="PF12146"/>
    </source>
</evidence>
<dbReference type="Gene3D" id="3.40.50.1820">
    <property type="entry name" value="alpha/beta hydrolase"/>
    <property type="match status" value="1"/>
</dbReference>
<name>A0ABS7XPY5_9FLAO</name>
<dbReference type="InterPro" id="IPR022742">
    <property type="entry name" value="Hydrolase_4"/>
</dbReference>
<reference evidence="4" key="1">
    <citation type="submission" date="2023-07" db="EMBL/GenBank/DDBJ databases">
        <authorList>
            <person name="Yue Y."/>
        </authorList>
    </citation>
    <scope>NUCLEOTIDE SEQUENCE [LARGE SCALE GENOMIC DNA]</scope>
    <source>
        <strain evidence="4">D23</strain>
    </source>
</reference>
<feature type="chain" id="PRO_5045758179" evidence="1">
    <location>
        <begin position="21"/>
        <end position="310"/>
    </location>
</feature>
<comment type="caution">
    <text evidence="3">The sequence shown here is derived from an EMBL/GenBank/DDBJ whole genome shotgun (WGS) entry which is preliminary data.</text>
</comment>
<evidence type="ECO:0000256" key="1">
    <source>
        <dbReference type="SAM" id="SignalP"/>
    </source>
</evidence>
<evidence type="ECO:0000313" key="4">
    <source>
        <dbReference type="Proteomes" id="UP001198901"/>
    </source>
</evidence>
<gene>
    <name evidence="3" type="ORF">LBU54_05700</name>
</gene>
<dbReference type="PANTHER" id="PTHR43265">
    <property type="entry name" value="ESTERASE ESTD"/>
    <property type="match status" value="1"/>
</dbReference>
<organism evidence="3 4">
    <name type="scientific">Winogradskyella alexanderae</name>
    <dbReference type="NCBI Taxonomy" id="2877123"/>
    <lineage>
        <taxon>Bacteria</taxon>
        <taxon>Pseudomonadati</taxon>
        <taxon>Bacteroidota</taxon>
        <taxon>Flavobacteriia</taxon>
        <taxon>Flavobacteriales</taxon>
        <taxon>Flavobacteriaceae</taxon>
        <taxon>Winogradskyella</taxon>
    </lineage>
</organism>
<dbReference type="Proteomes" id="UP001198901">
    <property type="component" value="Unassembled WGS sequence"/>
</dbReference>
<dbReference type="RefSeq" id="WP_224527023.1">
    <property type="nucleotide sequence ID" value="NZ_JAIUJR010000002.1"/>
</dbReference>
<sequence length="310" mass="34597">MKNYRFVIVLFIANLCFSQADDAGFHTQDLQISKWIDGTLLVPKDVFSSKLAIIIAGSGPTDRNGNQNFLKNNSLKKLSESLTKNGIATFRFDKRVVKQIKMGNVNKNILFDDFVKDAIDVINYFKSTEQFSEIYIIGHSQGSLVGMIASRENVDGFISLAGAGQNIGDVIVEQVGKTAPMLRSDTERVVNILKKGETTKDYPLALASMFNKDIQPFMINWMSYNPTEIIVNLQIPILIINGTKDLQVSVEEAKLLKNANEKAQLSIIDNMNHVLFIIEGDDLENSKSYNEAFRNISSTLIEDITAFIKG</sequence>